<dbReference type="EMBL" id="UINC01140189">
    <property type="protein sequence ID" value="SVD27183.1"/>
    <property type="molecule type" value="Genomic_DNA"/>
</dbReference>
<organism evidence="1">
    <name type="scientific">marine metagenome</name>
    <dbReference type="NCBI Taxonomy" id="408172"/>
    <lineage>
        <taxon>unclassified sequences</taxon>
        <taxon>metagenomes</taxon>
        <taxon>ecological metagenomes</taxon>
    </lineage>
</organism>
<accession>A0A382TYV3</accession>
<name>A0A382TYV3_9ZZZZ</name>
<protein>
    <submittedName>
        <fullName evidence="1">Uncharacterized protein</fullName>
    </submittedName>
</protein>
<proteinExistence type="predicted"/>
<sequence length="61" mass="6208">MVKTDLKLKARGCCVLALFLLLGLASVATAAGESGIKAPAGMAALPLKLPKPMFVGTPQNI</sequence>
<evidence type="ECO:0000313" key="1">
    <source>
        <dbReference type="EMBL" id="SVD27183.1"/>
    </source>
</evidence>
<feature type="non-terminal residue" evidence="1">
    <location>
        <position position="61"/>
    </location>
</feature>
<gene>
    <name evidence="1" type="ORF">METZ01_LOCUS380037</name>
</gene>
<dbReference type="AlphaFoldDB" id="A0A382TYV3"/>
<reference evidence="1" key="1">
    <citation type="submission" date="2018-05" db="EMBL/GenBank/DDBJ databases">
        <authorList>
            <person name="Lanie J.A."/>
            <person name="Ng W.-L."/>
            <person name="Kazmierczak K.M."/>
            <person name="Andrzejewski T.M."/>
            <person name="Davidsen T.M."/>
            <person name="Wayne K.J."/>
            <person name="Tettelin H."/>
            <person name="Glass J.I."/>
            <person name="Rusch D."/>
            <person name="Podicherti R."/>
            <person name="Tsui H.-C.T."/>
            <person name="Winkler M.E."/>
        </authorList>
    </citation>
    <scope>NUCLEOTIDE SEQUENCE</scope>
</reference>